<evidence type="ECO:0000256" key="4">
    <source>
        <dbReference type="SAM" id="MobiDB-lite"/>
    </source>
</evidence>
<feature type="compositionally biased region" description="Low complexity" evidence="4">
    <location>
        <begin position="2037"/>
        <end position="2056"/>
    </location>
</feature>
<feature type="repeat" description="WD" evidence="3">
    <location>
        <begin position="3469"/>
        <end position="3509"/>
    </location>
</feature>
<feature type="domain" description="BEACH" evidence="5">
    <location>
        <begin position="1067"/>
        <end position="1384"/>
    </location>
</feature>
<dbReference type="OrthoDB" id="551019at2759"/>
<dbReference type="SMART" id="SM01026">
    <property type="entry name" value="Beach"/>
    <property type="match status" value="1"/>
</dbReference>
<feature type="compositionally biased region" description="Low complexity" evidence="4">
    <location>
        <begin position="2998"/>
        <end position="3009"/>
    </location>
</feature>
<dbReference type="InterPro" id="IPR015943">
    <property type="entry name" value="WD40/YVTN_repeat-like_dom_sf"/>
</dbReference>
<keyword evidence="7" id="KW-1185">Reference proteome</keyword>
<feature type="compositionally biased region" description="Basic residues" evidence="4">
    <location>
        <begin position="829"/>
        <end position="839"/>
    </location>
</feature>
<protein>
    <recommendedName>
        <fullName evidence="5">BEACH domain-containing protein</fullName>
    </recommendedName>
</protein>
<dbReference type="Proteomes" id="UP000001058">
    <property type="component" value="Unassembled WGS sequence"/>
</dbReference>
<feature type="compositionally biased region" description="Low complexity" evidence="4">
    <location>
        <begin position="2007"/>
        <end position="2030"/>
    </location>
</feature>
<evidence type="ECO:0000259" key="5">
    <source>
        <dbReference type="PROSITE" id="PS50197"/>
    </source>
</evidence>
<feature type="region of interest" description="Disordered" evidence="4">
    <location>
        <begin position="2722"/>
        <end position="2748"/>
    </location>
</feature>
<feature type="compositionally biased region" description="Low complexity" evidence="4">
    <location>
        <begin position="2631"/>
        <end position="2640"/>
    </location>
</feature>
<dbReference type="SUPFAM" id="SSF81837">
    <property type="entry name" value="BEACH domain"/>
    <property type="match status" value="1"/>
</dbReference>
<evidence type="ECO:0000256" key="3">
    <source>
        <dbReference type="PROSITE-ProRule" id="PRU00221"/>
    </source>
</evidence>
<dbReference type="Gene3D" id="1.10.1540.10">
    <property type="entry name" value="BEACH domain"/>
    <property type="match status" value="1"/>
</dbReference>
<feature type="compositionally biased region" description="Low complexity" evidence="4">
    <location>
        <begin position="1037"/>
        <end position="1055"/>
    </location>
</feature>
<feature type="non-terminal residue" evidence="6">
    <location>
        <position position="1"/>
    </location>
</feature>
<dbReference type="PANTHER" id="PTHR44662:SF1">
    <property type="entry name" value="WD REPEAT-CONTAINING PROTEIN 81"/>
    <property type="match status" value="1"/>
</dbReference>
<dbReference type="SUPFAM" id="SSF50998">
    <property type="entry name" value="Quinoprotein alcohol dehydrogenase-like"/>
    <property type="match status" value="1"/>
</dbReference>
<feature type="region of interest" description="Disordered" evidence="4">
    <location>
        <begin position="2765"/>
        <end position="2796"/>
    </location>
</feature>
<dbReference type="Gene3D" id="2.130.10.10">
    <property type="entry name" value="YVTN repeat-like/Quinoprotein amine dehydrogenase"/>
    <property type="match status" value="2"/>
</dbReference>
<keyword evidence="2" id="KW-0677">Repeat</keyword>
<feature type="compositionally biased region" description="Polar residues" evidence="4">
    <location>
        <begin position="2722"/>
        <end position="2732"/>
    </location>
</feature>
<reference evidence="6 7" key="1">
    <citation type="journal article" date="2010" name="Science">
        <title>Genomic analysis of organismal complexity in the multicellular green alga Volvox carteri.</title>
        <authorList>
            <person name="Prochnik S.E."/>
            <person name="Umen J."/>
            <person name="Nedelcu A.M."/>
            <person name="Hallmann A."/>
            <person name="Miller S.M."/>
            <person name="Nishii I."/>
            <person name="Ferris P."/>
            <person name="Kuo A."/>
            <person name="Mitros T."/>
            <person name="Fritz-Laylin L.K."/>
            <person name="Hellsten U."/>
            <person name="Chapman J."/>
            <person name="Simakov O."/>
            <person name="Rensing S.A."/>
            <person name="Terry A."/>
            <person name="Pangilinan J."/>
            <person name="Kapitonov V."/>
            <person name="Jurka J."/>
            <person name="Salamov A."/>
            <person name="Shapiro H."/>
            <person name="Schmutz J."/>
            <person name="Grimwood J."/>
            <person name="Lindquist E."/>
            <person name="Lucas S."/>
            <person name="Grigoriev I.V."/>
            <person name="Schmitt R."/>
            <person name="Kirk D."/>
            <person name="Rokhsar D.S."/>
        </authorList>
    </citation>
    <scope>NUCLEOTIDE SEQUENCE [LARGE SCALE GENOMIC DNA]</scope>
    <source>
        <strain evidence="7">f. Nagariensis / Eve</strain>
    </source>
</reference>
<evidence type="ECO:0000256" key="2">
    <source>
        <dbReference type="ARBA" id="ARBA00022737"/>
    </source>
</evidence>
<feature type="region of interest" description="Disordered" evidence="4">
    <location>
        <begin position="430"/>
        <end position="467"/>
    </location>
</feature>
<dbReference type="SUPFAM" id="SSF52047">
    <property type="entry name" value="RNI-like"/>
    <property type="match status" value="1"/>
</dbReference>
<feature type="region of interest" description="Disordered" evidence="4">
    <location>
        <begin position="2000"/>
        <end position="2065"/>
    </location>
</feature>
<feature type="region of interest" description="Disordered" evidence="4">
    <location>
        <begin position="2374"/>
        <end position="2427"/>
    </location>
</feature>
<feature type="compositionally biased region" description="Low complexity" evidence="4">
    <location>
        <begin position="2765"/>
        <end position="2782"/>
    </location>
</feature>
<dbReference type="RefSeq" id="XP_002953103.1">
    <property type="nucleotide sequence ID" value="XM_002953057.1"/>
</dbReference>
<dbReference type="SMART" id="SM00320">
    <property type="entry name" value="WD40"/>
    <property type="match status" value="2"/>
</dbReference>
<feature type="region of interest" description="Disordered" evidence="4">
    <location>
        <begin position="2108"/>
        <end position="2138"/>
    </location>
</feature>
<feature type="compositionally biased region" description="Acidic residues" evidence="4">
    <location>
        <begin position="452"/>
        <end position="467"/>
    </location>
</feature>
<sequence length="3845" mass="387352">LRLSCRVVSQLIDSHLLLHLNLTLTVPWILTHYRSGDLAVLARRFKNLQALFLRPDSATDFQKRVDAETCLCVLTPWPSSLRAFHLSGWPLPYQLRFCCSLPYWAPALTTLVLEGPAPGAHEGAALAELPSLRRLAVRFGPLYGLKLPYTCPYLGALTQLTALQLAGAVPNQATVSSLSPLTGLRHLHLELLHDGYDKGMQVLDLRGHSCLSSLVLPIRRVLQCLPASLESLAVDLPWWGPGAVAPPPPPPPSAALAVAAAAAAAAGSFQPAIRFLACPPNLVSCLLGLGIDMASLVGLRLCAVPSVTASNGCCCGGGGVQPLAPLRRPLLQWVVPAPAPPPVRLKAAPAVLMALTALFPQRDLAPAALAASLASAAGDAVRHLALFDLDLSYSSHLKRDPCSYQSYEAESLAAATAAARLVQGPVHLPSVETAPLPREFSCAAPTDGESSKEEEEEGEEGGEEEGEFPGATIAASAAAAAGAGGRTMAESSQADPRAAAISSLRGDPRSELELFPMAPVTSMAAAATSLRFVAACCRLRQLRSLTLQPVRNLLCALRLLAGHPTLRVLCLLCVEEDGAHATDRPLLPRLRALVLALGGNGGGDPWVSRGRIGGGGGVEATALGEGDGGRDNDPRISGGSVDSGVMEKGPLLSDPWVGDRARSKPEVAIAAAPAAASRAPSGRQGGEGPWLGSRGVVVVVPQLAAWEVEEVTFTELAFADTSSLTLGYHARMTAQLQTFAASVLGLELDYVTPDIQGLSGWVAGARPSTTHPVIAHFRAPRDSENAAPILAALQPRSLPPEHNEYVSLAQYLHEIPAELLADDTAPRSAHSRAPSHRHTTSAAAATPPPAPSACTTCHALPAYNPSHPNLAVLYDVIQDRAALVTTRAAPETLQETADNESATATASPLPPPAPEPPPLRLAPTQPLPLGVATVGASWYPGCSLADCLRFPAAAASCGLLPGGGGRVGGGGGGSSGGPPGGDQHLRFLLLQLVAAVCHLHSHGYDLGGGGGITTATVLLQPGGWLQLLPPPMPPQPLSQQQQPQQQSIGKQQQQVAAPPPIPLLPACLRRPLPTLPALTRAWQHHALSTLDYLMLVNLLAGRRLGDRTFHPFVPWVTDFSVPPQEMLAAAAAAIGGSGWSCGGSSRGGSGSGGASGGGASGGGGGGWHDLTRSRYRQAKGDLQLDVTFSSSEVPHHIPQEPLSELSFCIYMARVTPRAVLQRAVRSHFEPREYPPSLETMLARTPDECLPQLYTDPGIFSSIHPELPDLQLPEWASSPQEFIRWHRALLESDHVSRHLHHWLDLFFGYKLVGAAAVAAKNVYLTNTQPQTAAAAGPAAAAASGPAAAAMAWSTAVAEGSAASSLLPYAPVGMHPPLFLSPHPPRLPSPHPPAPAAAAGPAAARTGTCGGGGGGSVSTHRHHRRGRLPSGDLVHSTGNAGGGCRVGFGSGAGAAEGGGGGGGSIVSGIGAVLCQLDSLELLGAVAAREGGLGLHEDYFAPLMKPLPLPRRRPEPASPAAAAAHDLGACMELGFEEEPEEAEEGEEEGLTKGLVGSAAAVGGNTTASAAGGRTWGQQGGMAEESVLARKRQDCWAIGQVAVQLYLGRCCYGPQQHAGYWLRLADGLPAAAKRFVRLCFDPLTTSERLLSDPFFSPALHAAHELLCTTLYDGKAAAAFNSTPASLPPPPLLRVPERLSALAAVATVGTRLRPVLDLCLPHIIHLLWQAAAVCNSLGHGPAAVGGGGGSGCSTNANGYGAVAACFPQPPAATATAAATSTVTGEPTLATEVSSCVYDILMALLGLLPPDKVAAHVLPYVCACLASFIEQPLDGGGGGVGGPRQRRRQLALQHRLLSASLQTQLLGGSDLELYMQHVLPFLLAALLCGEEGSSSGTTAAAADSAAAASGPPSGSSGGDAAVGGVARALAVSTISDAAAAAVVALAARLPLPLVLERIVSPLLSYMTFGTSVPRLLAQLCAEMGGQLTARHVAPALLQLAVVPAPPPPPPQSVAPSRGVGRGSRSQQSYSSLRASGGTKSEFTSASASSAAAAGTSESAATVPPSPPPTEPWLQHQIYTSLSVLTAVMDLLPREYIPRVFLHGLAPSWVLGPASPSTHGSPAASPGVADAAPLPPPPLNPMSAAASPRTSITAAADGVPSLVNCFLYPLSYRVAPGSLTMLAGLALRAFARLARPENVAWVVLPHLTPLLSYASAARRASYRANGTTRYWGGSDVAHIHDQGLPAVAMAQYGGSAGAAAAAAAAAAIASQGNGSNASWTLHRSRSSPSGEGVGGVAGGGIGSGGSTAAAAQGACDDEDGYWELVHCVYGHLVDSSGLLTVRNLLPGWQIVEAGLSRRLGWSPAAAGLWGVGGLDSGLGGSSTAAGSAGSAESAAGSCGETTAGTAEGGGGGGGGGGAAAAGSGGGGGGSSRRSALSALEMQVRQEIASKQQRLAAIHGTHLFIKEVGWSAPTSLATAVPPRSSPKDVPYAVNGGIGGGQGALSAAGGAGGGSTAAAAVGGGGYHFALGGGYGFGPHGVGRDVCGPEEGFVWPQLLAIGSPTVVEGLAVQGGGAAAGMGVTGGSGTGGALLGRQASLGGALVSITPNGARRTGSGGSGGGAAGSGGGRNTTVPLGTVAAAGARAARGPGIGKEAAAPRREVDSRTHGVGPSSSSSPAVSSCGGGGRGRSARVDDLGTAAEQEQAKAAGPAGQHVGEAAAAAVDSLSIAKSDSSNTTASNFLRRRSDRDSTPIQDAFSEGDDLAAASVVAPVGAPATPTSTATTSSVNAPGKEMKQSCDSGSAVTSPVTALTRHAGSVVASGHSSAAVEAMAEGSKPQLLPPPPAVAVVADTEVVSGREGEGPRESPSTGAVPARTGRVSNVKRPPVQTELMTASSDSPLYPPPATERSPEELSPPPQPQPPPPLQLGRLAGVDGSGSAVEVLGATATAAAAALPPSPFPSSAAPDVLTAPPPSPPVEPLPPPPPPAQHHLGSGTSTASPQQPPLASEAGCSAAGRSAGRRGNGAAAGHSLSPLLIPPPVVSDSQVPDTGSQRWHWLPPLTSAANAVHTAAAAAACGASSGSSCRAGSRARLLAAAAAPPAAGDVWSLQAAVVHSWPAHRDRIRALAAHPGECAVLTAGRGMVAGREGPVVRVWSLADCQARVQYGGHRAAVHALLLIRAARAGGAVVASLDAAAQLHVWAYDTGQQLACFAPVGGTGAGGGLASGGGGGVGNAAGSGSAAAAAVGETPVPSDSSPEVSLSSSAWGELIDRSGHYYMSSQGLEPRGWQSLGGLKTSRQLSASAVAAAAATEASSGPGAGAGSGGGSGGGIQGLSSGAATQLGAVPAATASPPTPGLAATAVTAGQAGAGALRLGFTTMCCAPEEHRVLYAGTADARVCALDLECRRVVAEWLAAPAIRHDSEDAVTALCTPGGGADTAAATFGAGWPAAHPEVVAAGSRAGRVVVLDRRCGTAAAAFRAHGGEVTSLASSGDFTLITAGADKQLRLWDLRRCAALGSGGGGGSAGASTWTTCTTGSGYDSRTGPWSGWQGPRGCGGAGGAAAEPFRGILDAMSPVAVGAAVSGGDGLYGGGMAPGGALDVTFPTQALAPGAAAAVASSMLTGVAGPPQLQLQQHPQQHVAWLGVAAPALLRSYPLPRECVQGLRVLRDCVLMTSGSSIGVMALPGEAAAAGGGGGGPSFVRLRNGRGGRESAAVTGLAVLPCSRLLVVAGDDGALPQLQQHLEAEVEREHLSYLQDFARPPCSHSHKAYIRLKHQESEPVDIGLLARGVRFDLEPRPAIFRIRYLVVVQLDPELEQLPRPTSFVTASSQGANIRLPLFEYADLCASPRSDMME</sequence>
<dbReference type="InterPro" id="IPR001680">
    <property type="entry name" value="WD40_rpt"/>
</dbReference>
<keyword evidence="1 3" id="KW-0853">WD repeat</keyword>
<dbReference type="KEGG" id="vcn:VOLCADRAFT_93838"/>
<dbReference type="EMBL" id="GL378355">
    <property type="protein sequence ID" value="EFJ45702.1"/>
    <property type="molecule type" value="Genomic_DNA"/>
</dbReference>
<dbReference type="Pfam" id="PF00400">
    <property type="entry name" value="WD40"/>
    <property type="match status" value="1"/>
</dbReference>
<dbReference type="Pfam" id="PF02138">
    <property type="entry name" value="Beach"/>
    <property type="match status" value="2"/>
</dbReference>
<feature type="region of interest" description="Disordered" evidence="4">
    <location>
        <begin position="824"/>
        <end position="851"/>
    </location>
</feature>
<dbReference type="InterPro" id="IPR011047">
    <property type="entry name" value="Quinoprotein_ADH-like_sf"/>
</dbReference>
<feature type="compositionally biased region" description="Pro residues" evidence="4">
    <location>
        <begin position="2962"/>
        <end position="2979"/>
    </location>
</feature>
<feature type="region of interest" description="Disordered" evidence="4">
    <location>
        <begin position="2271"/>
        <end position="2291"/>
    </location>
</feature>
<dbReference type="InParanoid" id="D8U371"/>
<feature type="region of interest" description="Disordered" evidence="4">
    <location>
        <begin position="1029"/>
        <end position="1055"/>
    </location>
</feature>
<accession>D8U371</accession>
<feature type="region of interest" description="Disordered" evidence="4">
    <location>
        <begin position="2846"/>
        <end position="2925"/>
    </location>
</feature>
<feature type="region of interest" description="Disordered" evidence="4">
    <location>
        <begin position="1379"/>
        <end position="1434"/>
    </location>
</feature>
<feature type="compositionally biased region" description="Low complexity" evidence="4">
    <location>
        <begin position="3015"/>
        <end position="3026"/>
    </location>
</feature>
<name>D8U371_VOLCA</name>
<dbReference type="InterPro" id="IPR019775">
    <property type="entry name" value="WD40_repeat_CS"/>
</dbReference>
<dbReference type="eggNOG" id="KOG1786">
    <property type="taxonomic scope" value="Eukaryota"/>
</dbReference>
<dbReference type="InterPro" id="IPR036372">
    <property type="entry name" value="BEACH_dom_sf"/>
</dbReference>
<dbReference type="PROSITE" id="PS00678">
    <property type="entry name" value="WD_REPEATS_1"/>
    <property type="match status" value="1"/>
</dbReference>
<evidence type="ECO:0000313" key="7">
    <source>
        <dbReference type="Proteomes" id="UP000001058"/>
    </source>
</evidence>
<feature type="region of interest" description="Disordered" evidence="4">
    <location>
        <begin position="2954"/>
        <end position="3046"/>
    </location>
</feature>
<dbReference type="InterPro" id="IPR000409">
    <property type="entry name" value="BEACH_dom"/>
</dbReference>
<evidence type="ECO:0000313" key="6">
    <source>
        <dbReference type="EMBL" id="EFJ45702.1"/>
    </source>
</evidence>
<feature type="compositionally biased region" description="Pro residues" evidence="4">
    <location>
        <begin position="1380"/>
        <end position="1393"/>
    </location>
</feature>
<dbReference type="InterPro" id="IPR052651">
    <property type="entry name" value="WDR81"/>
</dbReference>
<feature type="region of interest" description="Disordered" evidence="4">
    <location>
        <begin position="623"/>
        <end position="644"/>
    </location>
</feature>
<feature type="region of interest" description="Disordered" evidence="4">
    <location>
        <begin position="2599"/>
        <end position="2684"/>
    </location>
</feature>
<feature type="compositionally biased region" description="Basic and acidic residues" evidence="4">
    <location>
        <begin position="2648"/>
        <end position="2658"/>
    </location>
</feature>
<dbReference type="PROSITE" id="PS50294">
    <property type="entry name" value="WD_REPEATS_REGION"/>
    <property type="match status" value="1"/>
</dbReference>
<dbReference type="PROSITE" id="PS50082">
    <property type="entry name" value="WD_REPEATS_2"/>
    <property type="match status" value="1"/>
</dbReference>
<feature type="compositionally biased region" description="Gly residues" evidence="4">
    <location>
        <begin position="2399"/>
        <end position="2423"/>
    </location>
</feature>
<gene>
    <name evidence="6" type="ORF">VOLCADRAFT_93838</name>
</gene>
<dbReference type="PROSITE" id="PS50197">
    <property type="entry name" value="BEACH"/>
    <property type="match status" value="1"/>
</dbReference>
<feature type="region of interest" description="Disordered" evidence="4">
    <location>
        <begin position="890"/>
        <end position="917"/>
    </location>
</feature>
<feature type="compositionally biased region" description="Low complexity" evidence="4">
    <location>
        <begin position="2660"/>
        <end position="2673"/>
    </location>
</feature>
<feature type="compositionally biased region" description="Gly residues" evidence="4">
    <location>
        <begin position="1141"/>
        <end position="1167"/>
    </location>
</feature>
<dbReference type="GeneID" id="9622183"/>
<feature type="compositionally biased region" description="Low complexity" evidence="4">
    <location>
        <begin position="1394"/>
        <end position="1405"/>
    </location>
</feature>
<proteinExistence type="predicted"/>
<evidence type="ECO:0000256" key="1">
    <source>
        <dbReference type="ARBA" id="ARBA00022574"/>
    </source>
</evidence>
<feature type="region of interest" description="Disordered" evidence="4">
    <location>
        <begin position="1141"/>
        <end position="1170"/>
    </location>
</feature>
<feature type="compositionally biased region" description="Low complexity" evidence="4">
    <location>
        <begin position="2374"/>
        <end position="2398"/>
    </location>
</feature>
<dbReference type="PANTHER" id="PTHR44662">
    <property type="entry name" value="WD REPEAT-CONTAINING PROTEIN 81"/>
    <property type="match status" value="1"/>
</dbReference>
<organism evidence="7">
    <name type="scientific">Volvox carteri f. nagariensis</name>
    <dbReference type="NCBI Taxonomy" id="3068"/>
    <lineage>
        <taxon>Eukaryota</taxon>
        <taxon>Viridiplantae</taxon>
        <taxon>Chlorophyta</taxon>
        <taxon>core chlorophytes</taxon>
        <taxon>Chlorophyceae</taxon>
        <taxon>CS clade</taxon>
        <taxon>Chlamydomonadales</taxon>
        <taxon>Volvocaceae</taxon>
        <taxon>Volvox</taxon>
    </lineage>
</organism>
<feature type="compositionally biased region" description="Pro residues" evidence="4">
    <location>
        <begin position="908"/>
        <end position="917"/>
    </location>
</feature>
<feature type="compositionally biased region" description="Pro residues" evidence="4">
    <location>
        <begin position="2905"/>
        <end position="2917"/>
    </location>
</feature>
<dbReference type="STRING" id="3068.D8U371"/>
<feature type="compositionally biased region" description="Gly residues" evidence="4">
    <location>
        <begin position="2606"/>
        <end position="2621"/>
    </location>
</feature>